<evidence type="ECO:0000256" key="2">
    <source>
        <dbReference type="SAM" id="MobiDB-lite"/>
    </source>
</evidence>
<dbReference type="EMBL" id="JACHKZ010000009">
    <property type="protein sequence ID" value="MBB6577820.1"/>
    <property type="molecule type" value="Genomic_DNA"/>
</dbReference>
<dbReference type="SUPFAM" id="SSF48239">
    <property type="entry name" value="Terpenoid cyclases/Protein prenyltransferases"/>
    <property type="match status" value="1"/>
</dbReference>
<reference evidence="6 7" key="1">
    <citation type="submission" date="2020-08" db="EMBL/GenBank/DDBJ databases">
        <title>Functional genomics of gut bacteria from endangered species of beetles.</title>
        <authorList>
            <person name="Carlos-Shanley C."/>
        </authorList>
    </citation>
    <scope>NUCLEOTIDE SEQUENCE [LARGE SCALE GENOMIC DNA]</scope>
    <source>
        <strain evidence="6 7">S00124</strain>
    </source>
</reference>
<comment type="similarity">
    <text evidence="1">Belongs to the protease inhibitor I39 (alpha-2-macroglobulin) family. Bacterial alpha-2-macroglobulin subfamily.</text>
</comment>
<sequence length="1990" mass="216730">MNQRIQHWLAGLGWAALAAGAQATTITAVSPQGEVARVRQVVVKFDAPVVPMGDLRATAPVKVDCDNKQVISRASGRWTGPKEWVLDLADDLPPGVSCTVDKVAGLKDAAGEPVKGTAQYRFGTGGPSVVRSEPGSYQELDAQQYFGLQFNGDVIDKTVESSSWCAVKGIGERIPVRLLSAAQSQTFMEHEFGKQQLAQHPQRFVALQCQRALPDGAEMSLVIGPGVSTHNGVLQKRERRFNYRVRPPFTAEFTCERANAQSGCLPIRPLAMMFSAPISRKLAKDIRLETSKGTLKPDVEEGDDDTEVARIDFAPPFAEKDQLRIVLPSGFKDVHDRKLSNANLFPLKVQIGLMPPLAKFAASPFGVVERFAEGDKGPAMLPVTLRNVEQDLNLSNIAIEDKGTVSTLQLQNDADIIRWYYKVQRYDGWSSVSRADAAKDSKTPLPKPLPEGSKDSVETRMLSLLDGQSGSKKLALPKADSKDPRPFEVVGIPLPTGFHVVEIASPMLGDALLNTDYEASKRVMYVRTSALVTNLGVHFKLGRENAMAWVTSLDKGKPVPGAQVRVSTCDGKTLEMATTDKDGVARFDKLQTQRAVQCLGSQDSTSSAYFVSARATVDGNPDMAFVWTDWQRGIESWRFNLETDTSPLKDVVAHTVLDRSLLRAGETVSMKHIIRTQTMGGLGLVDKEQLPGTVVITHQGSNDEFELPLHWSRPGNSLSANSEFKIPKSAKLGTYNISLKGGKGKWGSQEIGTGSFRVEEFRLPVLKGSVVPDMAAPIVQPDKLGAQVQLSYLSGGAAARQAVTVSAAVQSHYVGFEDYDSFSFGRPYLSRRLPGADSDDYSTDRRVIADKLPLTLDANGTGTASIEKIPTSKAPQDLLLEASFSDPNGEVQTLSHSSVIWPAAVVAGIKAENWASTDKKLSLQALALTPSGKPVSGVKLQVKAVARIVTSTRKRMVGGFYSYENHESFQDLGTVCSGKSDAKGMLDCSTQLKDNGEVELIAEALDDKGRMSQAATSVWVTKQGELWFGGDDNDRMDLLPEKKSYKVGDTARFQVRMPFREATALVTVEREGIIQSQVVTLRGDDPTVHLKIQEGWGPNVYVSVMALRGRLRDVPWYSFFTWGFKSPREWWTAFWYEGKEYVAPTALVDLSKPAYRLGAAEIRVGIADRQLAVTVKSDKENYRIRNTAKVTIEAKLPNGKPAAGASVAVAAVDQALLELKRNDSWALLDAMYQKRAWGVETSTAQMEIIGRRHYGRKAVAAGGGGGSGQTRELLDTLLLWKPDVILDANGRAEVDVPLNDALTSFKIVAVADSGLELFGTGSTQIRTSQELQIISGLPPLVRDGDKYDAQVTLRNTTSKPMQVVVTPKATLLQLEPQIVEIPAGDAKLVSWTVTAPADMSQSRQGELLWEIAAKDKNGDAADALKVSQRVVPAVAVTTLQATLVQLDGNLDMPVSAPADALPGRGGLKLSLVPRLAEGLPGVRDWWVNYPYACLEQKSSKAIGLRDAAMWKDTMDRLPTYLDGDGLANYFPPQPGSSNTGSDTLTAYLLQASFEMKKLDPQFALPAASLDRMAAALGKFVDGKIERKFWSPRADLDVRKIAAISALALHGKAQPRMLTSINIAPNDWPTQAVVDWLSILQNMKDAPNRTKLMEEANQILRSRLSYQGTKVLFANENNDYWWWLMQNGDTTLARFLLVIMGDPAWKDDLPRLASSFISRQKSGAWSTTTANLWGAMALERFSRTYESEPVTGTTEASMGGKSASVDWSRVTKAQDAIELLANEAQGGKRAVGPTEQIAQWLNNTMDLPWASGQQSLKVRQKGTGKPWLTVQSQAAIPLKSPLSAGYTISKTITPVEQANKSLPAGQYTRGDVLRVTLEVNASANMTWVAITDPVPGGATILGSGLGRDSALATDGEKSTGWGWKAFEERSFEAYRAYYGYLPQGKLSLQYSFRVNNTGEFAMPATRIEALYAPEMFGMAPNAKMTVVPAGK</sequence>
<proteinExistence type="inferred from homology"/>
<feature type="region of interest" description="Disordered" evidence="2">
    <location>
        <begin position="437"/>
        <end position="456"/>
    </location>
</feature>
<dbReference type="Pfam" id="PF01835">
    <property type="entry name" value="MG2"/>
    <property type="match status" value="1"/>
</dbReference>
<dbReference type="Pfam" id="PF11974">
    <property type="entry name" value="bMG3"/>
    <property type="match status" value="1"/>
</dbReference>
<dbReference type="InterPro" id="IPR051802">
    <property type="entry name" value="YfhM-like"/>
</dbReference>
<evidence type="ECO:0000259" key="5">
    <source>
        <dbReference type="SMART" id="SM01360"/>
    </source>
</evidence>
<feature type="chain" id="PRO_5046696843" evidence="3">
    <location>
        <begin position="24"/>
        <end position="1990"/>
    </location>
</feature>
<dbReference type="InterPro" id="IPR001599">
    <property type="entry name" value="Macroglobln_a2"/>
</dbReference>
<dbReference type="InterPro" id="IPR002890">
    <property type="entry name" value="MG2"/>
</dbReference>
<feature type="signal peptide" evidence="3">
    <location>
        <begin position="1"/>
        <end position="23"/>
    </location>
</feature>
<dbReference type="Pfam" id="PF00207">
    <property type="entry name" value="A2M"/>
    <property type="match status" value="1"/>
</dbReference>
<dbReference type="InterPro" id="IPR041246">
    <property type="entry name" value="Bact_MG10"/>
</dbReference>
<dbReference type="RefSeq" id="WP_184707644.1">
    <property type="nucleotide sequence ID" value="NZ_JACHKZ010000009.1"/>
</dbReference>
<name>A0ABR6RF91_9BURK</name>
<dbReference type="Pfam" id="PF07703">
    <property type="entry name" value="A2M_BRD"/>
    <property type="match status" value="1"/>
</dbReference>
<comment type="caution">
    <text evidence="6">The sequence shown here is derived from an EMBL/GenBank/DDBJ whole genome shotgun (WGS) entry which is preliminary data.</text>
</comment>
<evidence type="ECO:0000256" key="3">
    <source>
        <dbReference type="SAM" id="SignalP"/>
    </source>
</evidence>
<dbReference type="PANTHER" id="PTHR40094">
    <property type="entry name" value="ALPHA-2-MACROGLOBULIN HOMOLOG"/>
    <property type="match status" value="1"/>
</dbReference>
<dbReference type="SMART" id="SM01360">
    <property type="entry name" value="A2M"/>
    <property type="match status" value="1"/>
</dbReference>
<feature type="domain" description="Alpha-2-macroglobulin" evidence="5">
    <location>
        <begin position="1277"/>
        <end position="1367"/>
    </location>
</feature>
<dbReference type="InterPro" id="IPR011625">
    <property type="entry name" value="A2M_N_BRD"/>
</dbReference>
<dbReference type="Pfam" id="PF17973">
    <property type="entry name" value="bMG10"/>
    <property type="match status" value="1"/>
</dbReference>
<evidence type="ECO:0000256" key="1">
    <source>
        <dbReference type="ARBA" id="ARBA00010556"/>
    </source>
</evidence>
<dbReference type="InterPro" id="IPR008930">
    <property type="entry name" value="Terpenoid_cyclase/PrenylTrfase"/>
</dbReference>
<keyword evidence="3" id="KW-0732">Signal</keyword>
<dbReference type="PANTHER" id="PTHR40094:SF1">
    <property type="entry name" value="UBIQUITIN DOMAIN-CONTAINING PROTEIN"/>
    <property type="match status" value="1"/>
</dbReference>
<protein>
    <submittedName>
        <fullName evidence="6">Uncharacterized protein YfaS (Alpha-2-macroglobulin family)</fullName>
    </submittedName>
</protein>
<organism evidence="6 7">
    <name type="scientific">Comamonas odontotermitis</name>
    <dbReference type="NCBI Taxonomy" id="379895"/>
    <lineage>
        <taxon>Bacteria</taxon>
        <taxon>Pseudomonadati</taxon>
        <taxon>Pseudomonadota</taxon>
        <taxon>Betaproteobacteria</taxon>
        <taxon>Burkholderiales</taxon>
        <taxon>Comamonadaceae</taxon>
        <taxon>Comamonas</taxon>
    </lineage>
</organism>
<gene>
    <name evidence="6" type="ORF">HNP33_001878</name>
</gene>
<dbReference type="Gene3D" id="2.60.40.1930">
    <property type="match status" value="1"/>
</dbReference>
<accession>A0ABR6RF91</accession>
<dbReference type="SMART" id="SM01359">
    <property type="entry name" value="A2M_N_2"/>
    <property type="match status" value="1"/>
</dbReference>
<evidence type="ECO:0000259" key="4">
    <source>
        <dbReference type="SMART" id="SM01359"/>
    </source>
</evidence>
<dbReference type="Proteomes" id="UP000562492">
    <property type="component" value="Unassembled WGS sequence"/>
</dbReference>
<feature type="domain" description="Alpha-2-macroglobulin bait region" evidence="4">
    <location>
        <begin position="1036"/>
        <end position="1219"/>
    </location>
</feature>
<evidence type="ECO:0000313" key="7">
    <source>
        <dbReference type="Proteomes" id="UP000562492"/>
    </source>
</evidence>
<keyword evidence="7" id="KW-1185">Reference proteome</keyword>
<dbReference type="InterPro" id="IPR021868">
    <property type="entry name" value="Alpha_2_Macroglob_MG3"/>
</dbReference>
<evidence type="ECO:0000313" key="6">
    <source>
        <dbReference type="EMBL" id="MBB6577820.1"/>
    </source>
</evidence>